<protein>
    <recommendedName>
        <fullName evidence="5">EGF-like domain-containing protein</fullName>
    </recommendedName>
</protein>
<sequence length="2716" mass="312692">MAIQIFLLLINLVQGVDNFFGCQVSTTGQINQKGDYQFKIIRSGDFSNHPINLLISYKIQIDFPWNINNDYTCYNEDNSLVSCSYTSNTKGIVNNYFVKDYTSLDYQDSEGFTFFINLKSVLNPSYSGRYENPIQISIISSTNEILEQCPNGGVNPTVNPGIGTCSGDGQQSKVNSINTDISLNMFVKNSLAVESYLIVKYTRFWQNDKTTKEMIPGIITCQLYANNIFISGTICSKDSTNLQIKSNLGTGYSGTNITLVINGVNSPSSTAPDGSFILQTYNSNNKLIDECSLTQISGWLPNVVILSSMTWTNIVNQVERLNVQFQLNTQILVGDTIQITIPKELKINSTILTQIRDTRSTFFNTPLQSSAFTINDQLVTITSSKAFSSTLTNILLTFFNVVAPPSIKPSSTIQISTYRDSYVIDKSIASLTITASNGAIRSVSIIALNTVINQLSDYEFDIGLTNPLLQDGYLRIQFPNQFDLTQITQIQNYLINSQSYDAKFSVSSQRLIISSLYSSDITASTQIKFKISQIKNQFSANISNTFTIQSYYSKNSEDFLVDQHTSYQMSSFTSGSLDSNSITVQAEYYITGQLDNYEINFINTNAISALGYFIINFISEFSMSGNPTTCSVNGISSTCQSTDKNTIKIITSTSINSNTNIKLKINSYIYNPITLQSYSKILIIKTYDDQGLLIDSGQGGSIQMLYLSTFTLTLFQRVSQMNGVKNAYTFYINFQVTQINEIYLIIEIPIDLSTDLQSCQSISPLQTTLSCSISNQQLQIQLSCSTCTSITKNIDYKITINQIINNSSFKPVIISKAYTIQNLSNDLTKQSQLKEQLIITNTQTNTIKSFTQSYEYGYLNQLDNYSFNIEVYNQLNANFKIVLNVPTDIKVYQSTEATPTSVNNIQNLPDDVLVILNSQNIIITGYSGSKISQFSFRIMNLLNPSTSSISNHFTINTYDIQINNEYQMDTGQLGTYNHKCTLPCKDCDSSILTKCSSCYDSNRSNLVQQKIYLMSIQNTCITDCYQIDGYYVTSGDFICQKCNPECKKCKDVNTYCLECSGTYKFLDNKCLESCPKTYFNNQQVCTNCIKNCDTCSNTTFCQVCSVNFYLYQQTCVDVCPANITIANQQLQTCDTCTNNCQTCQNQTSYCITCKTNYYLFNNTCISQCLDGTYPYDFQCTDCLKKCKTCSNANNCDTCDNNLLFHQNDCLDKCPDQYFALSGKCQQCNISCNTCESNQYRCTSCVNNTFLYNNQCLGQCPDEYYNDIDTNKCISCKIPCKTCKSSTSCLSCVTQTPILYYYNNSCNTDCLQYYAPENGQCIQCRNPCKQCTTTPDICSECYPNTYLLNQMCVTDCGEGYYKNSQNYQCLVCQDPCKSCSNRNDECLTCKDNLYLLKNKCVDKCQDGYYQQDQQCQPCLNVCQSCIDNVSCIQCKDNRILYNNQCLTSCPQNLFEENKSCVGCRPPCLQCGQSADDCLSCISTTFLNEQSECVKECEDGYYGDQISNKCLQCQIPCKTCSSSTTCLSCIDQIPILFYYNNSCNTVCPNNQVPENGVCVNCRQPCKSCNTTPDDCMSCLSDSYLRGNKCLNICDDGYYADTTTNECKQCISPCQKCINLTVCITCLQSQINKILVDGNCISSCPIGYYESSGTCILCTIDSKEKTCNSTVEVLESIQTEKFIPLPCTILTLVFITTVIVAKITKPETFIPGAITSIGGLFEWGSHCVLLYLSYSEWGLFNTKNYIIMGALTFNYLFNFVHLISTSCTISNDVYFQQWLSTRQVNKITYAMLSFIGFITTFKINKLYFSRYFGFYFFKACIEDIKKFLIFNIISLLSIFLITLPMVIASALILNEYDQKDQLYISTIDSIIVTFIIFISIIWESQKNEDYFKDNRSQALHYVVSGSYEQQIVDQSIEQAKINSNNGENLNQQMDQSQHINSTNNQKKSFLIKNNSEIIIPGKKQTVAPVDQPFFRTQNSDSYTSAQKKQFDQFIQNKKTIKNSDDQSLNLSSIEEQLQHPLNETSQDKEFFNDYKVLQFQNPEEFQQKFIQTESQQDLDFSSELDCNNLNLKQNQLKTPQNNTLKGTAFKKRNKTIEIVVDQMNFDQTDQNQIQNSSQLKKQQENNQEELLKLKLEEERQKIIKEEELKLEQLREEQKLKEVMYQEQLLQIQLEKQRIEDEKKQIEEAERIKAEEIIKETQKRERQILLEKEEKERLWVSQLEKEQRQRTLQEQREIELKQELEREKQEKIKFQQQLQEKLLREQEFEKLEIEKKKNAEIERLEIQKQEEIRLEQLRIFKQKELELQKQLQEQIKKEKEEHELRKIQQQETQRLQEELLRRQKQEELRLKQEEEIRQQQQLQLRLQREEEQRKQQQEEENKKKRLEEEQQQKRQKILEEEEKQKFKQLEEEENKRLQLLEEEGKKMFKLLEEEENKRLQLLEEEKQKILNFSAQDQKQQQSLSFIDFDNNVEQISQNNDGNKIKKQIFLQLDDLEEEFGLQKKQRLDNISIEFAEENILQQDDQSGYQNTDYLRQFEMNDLRSIFQPRISSQSINVSHSHNNPQQIHKTIQDLHNSRHFSGVNQHQFIPKRKNSNVPLSNQQKLDIPKRQSKSSNHHNKINQQSQNRVLGTPTNYHQNTINFIGNAYNTFAPKTVLNKEKDERYLRQKEEIYLQHIPNYYEKQVLENLKKKKQQQQQKKNIRTSQYKQFEVADDQHLDF</sequence>
<accession>A0A8S1JUJ5</accession>
<feature type="transmembrane region" description="Helical" evidence="3">
    <location>
        <begin position="1679"/>
        <end position="1698"/>
    </location>
</feature>
<evidence type="ECO:0000259" key="5">
    <source>
        <dbReference type="SMART" id="SM00181"/>
    </source>
</evidence>
<feature type="region of interest" description="Disordered" evidence="2">
    <location>
        <begin position="2582"/>
        <end position="2630"/>
    </location>
</feature>
<feature type="signal peptide" evidence="4">
    <location>
        <begin position="1"/>
        <end position="15"/>
    </location>
</feature>
<feature type="transmembrane region" description="Helical" evidence="3">
    <location>
        <begin position="1859"/>
        <end position="1879"/>
    </location>
</feature>
<feature type="domain" description="EGF-like" evidence="5">
    <location>
        <begin position="1416"/>
        <end position="1445"/>
    </location>
</feature>
<keyword evidence="3" id="KW-0472">Membrane</keyword>
<evidence type="ECO:0000313" key="6">
    <source>
        <dbReference type="EMBL" id="CAD8046273.1"/>
    </source>
</evidence>
<reference evidence="6" key="1">
    <citation type="submission" date="2021-01" db="EMBL/GenBank/DDBJ databases">
        <authorList>
            <consortium name="Genoscope - CEA"/>
            <person name="William W."/>
        </authorList>
    </citation>
    <scope>NUCLEOTIDE SEQUENCE</scope>
</reference>
<feature type="transmembrane region" description="Helical" evidence="3">
    <location>
        <begin position="1825"/>
        <end position="1850"/>
    </location>
</feature>
<feature type="chain" id="PRO_5035884580" description="EGF-like domain-containing protein" evidence="4">
    <location>
        <begin position="16"/>
        <end position="2716"/>
    </location>
</feature>
<feature type="domain" description="EGF-like" evidence="5">
    <location>
        <begin position="1226"/>
        <end position="1256"/>
    </location>
</feature>
<dbReference type="OrthoDB" id="300641at2759"/>
<feature type="domain" description="EGF-like" evidence="5">
    <location>
        <begin position="1087"/>
        <end position="1116"/>
    </location>
</feature>
<proteinExistence type="predicted"/>
<dbReference type="EMBL" id="CAJJDN010000001">
    <property type="protein sequence ID" value="CAD8046273.1"/>
    <property type="molecule type" value="Genomic_DNA"/>
</dbReference>
<dbReference type="InterPro" id="IPR051561">
    <property type="entry name" value="FRAS1_ECM"/>
</dbReference>
<dbReference type="Proteomes" id="UP000692954">
    <property type="component" value="Unassembled WGS sequence"/>
</dbReference>
<feature type="coiled-coil region" evidence="1">
    <location>
        <begin position="2110"/>
        <end position="2447"/>
    </location>
</feature>
<feature type="compositionally biased region" description="Polar residues" evidence="2">
    <location>
        <begin position="2591"/>
        <end position="2600"/>
    </location>
</feature>
<evidence type="ECO:0000256" key="4">
    <source>
        <dbReference type="SAM" id="SignalP"/>
    </source>
</evidence>
<keyword evidence="1" id="KW-0175">Coiled coil</keyword>
<feature type="transmembrane region" description="Helical" evidence="3">
    <location>
        <begin position="1710"/>
        <end position="1731"/>
    </location>
</feature>
<evidence type="ECO:0000313" key="7">
    <source>
        <dbReference type="Proteomes" id="UP000692954"/>
    </source>
</evidence>
<name>A0A8S1JUJ5_9CILI</name>
<feature type="domain" description="EGF-like" evidence="5">
    <location>
        <begin position="1322"/>
        <end position="1352"/>
    </location>
</feature>
<keyword evidence="7" id="KW-1185">Reference proteome</keyword>
<evidence type="ECO:0000256" key="2">
    <source>
        <dbReference type="SAM" id="MobiDB-lite"/>
    </source>
</evidence>
<evidence type="ECO:0000256" key="3">
    <source>
        <dbReference type="SAM" id="Phobius"/>
    </source>
</evidence>
<keyword evidence="3" id="KW-1133">Transmembrane helix</keyword>
<feature type="domain" description="EGF-like" evidence="5">
    <location>
        <begin position="1610"/>
        <end position="1653"/>
    </location>
</feature>
<dbReference type="InterPro" id="IPR006212">
    <property type="entry name" value="Furin_repeat"/>
</dbReference>
<organism evidence="6 7">
    <name type="scientific">Paramecium sonneborni</name>
    <dbReference type="NCBI Taxonomy" id="65129"/>
    <lineage>
        <taxon>Eukaryota</taxon>
        <taxon>Sar</taxon>
        <taxon>Alveolata</taxon>
        <taxon>Ciliophora</taxon>
        <taxon>Intramacronucleata</taxon>
        <taxon>Oligohymenophorea</taxon>
        <taxon>Peniculida</taxon>
        <taxon>Parameciidae</taxon>
        <taxon>Paramecium</taxon>
    </lineage>
</organism>
<feature type="transmembrane region" description="Helical" evidence="3">
    <location>
        <begin position="1784"/>
        <end position="1805"/>
    </location>
</feature>
<feature type="compositionally biased region" description="Basic residues" evidence="2">
    <location>
        <begin position="2606"/>
        <end position="2616"/>
    </location>
</feature>
<keyword evidence="3" id="KW-0812">Transmembrane</keyword>
<dbReference type="PANTHER" id="PTHR45739">
    <property type="entry name" value="MATRIX PROTEIN, PUTATIVE-RELATED"/>
    <property type="match status" value="1"/>
</dbReference>
<gene>
    <name evidence="6" type="ORF">PSON_ATCC_30995.1.T0010528</name>
</gene>
<dbReference type="SMART" id="SM00181">
    <property type="entry name" value="EGF"/>
    <property type="match status" value="9"/>
</dbReference>
<dbReference type="SMART" id="SM00261">
    <property type="entry name" value="FU"/>
    <property type="match status" value="14"/>
</dbReference>
<feature type="transmembrane region" description="Helical" evidence="3">
    <location>
        <begin position="1743"/>
        <end position="1772"/>
    </location>
</feature>
<dbReference type="CDD" id="cd00064">
    <property type="entry name" value="FU"/>
    <property type="match status" value="8"/>
</dbReference>
<keyword evidence="4" id="KW-0732">Signal</keyword>
<dbReference type="PANTHER" id="PTHR45739:SF8">
    <property type="entry name" value="FRAS1-RELATED EXTRACELLULAR MATRIX PROTEIN 1"/>
    <property type="match status" value="1"/>
</dbReference>
<comment type="caution">
    <text evidence="6">The sequence shown here is derived from an EMBL/GenBank/DDBJ whole genome shotgun (WGS) entry which is preliminary data.</text>
</comment>
<feature type="domain" description="EGF-like" evidence="5">
    <location>
        <begin position="1377"/>
        <end position="1415"/>
    </location>
</feature>
<feature type="domain" description="EGF-like" evidence="5">
    <location>
        <begin position="1465"/>
        <end position="1509"/>
    </location>
</feature>
<feature type="domain" description="EGF-like" evidence="5">
    <location>
        <begin position="1135"/>
        <end position="1165"/>
    </location>
</feature>
<dbReference type="InterPro" id="IPR000742">
    <property type="entry name" value="EGF"/>
</dbReference>
<evidence type="ECO:0000256" key="1">
    <source>
        <dbReference type="SAM" id="Coils"/>
    </source>
</evidence>
<feature type="compositionally biased region" description="Polar residues" evidence="2">
    <location>
        <begin position="2617"/>
        <end position="2630"/>
    </location>
</feature>
<feature type="domain" description="EGF-like" evidence="5">
    <location>
        <begin position="1562"/>
        <end position="1605"/>
    </location>
</feature>